<protein>
    <submittedName>
        <fullName evidence="2">Uncharacterized protein</fullName>
    </submittedName>
</protein>
<keyword evidence="1" id="KW-0472">Membrane</keyword>
<reference evidence="2 3" key="1">
    <citation type="submission" date="2015-01" db="EMBL/GenBank/DDBJ databases">
        <title>Jeotgalibacillus campisalis genome sequencing.</title>
        <authorList>
            <person name="Goh K.M."/>
            <person name="Chan K.-G."/>
            <person name="Yaakop A.S."/>
            <person name="Ee R."/>
            <person name="Gan H.M."/>
            <person name="Chan C.S."/>
        </authorList>
    </citation>
    <scope>NUCLEOTIDE SEQUENCE [LARGE SCALE GENOMIC DNA]</scope>
    <source>
        <strain evidence="2 3">SF-57</strain>
    </source>
</reference>
<feature type="transmembrane region" description="Helical" evidence="1">
    <location>
        <begin position="21"/>
        <end position="46"/>
    </location>
</feature>
<keyword evidence="1" id="KW-0812">Transmembrane</keyword>
<name>A0A0C2QYS5_9BACL</name>
<proteinExistence type="predicted"/>
<keyword evidence="3" id="KW-1185">Reference proteome</keyword>
<evidence type="ECO:0000256" key="1">
    <source>
        <dbReference type="SAM" id="Phobius"/>
    </source>
</evidence>
<accession>A0A0C2QYS5</accession>
<comment type="caution">
    <text evidence="2">The sequence shown here is derived from an EMBL/GenBank/DDBJ whole genome shotgun (WGS) entry which is preliminary data.</text>
</comment>
<sequence>MSGFLLFLLFKKQDSVSHYRDLFLLVFFIVAPGASIWSIFVTAMWWG</sequence>
<dbReference type="AlphaFoldDB" id="A0A0C2QYS5"/>
<organism evidence="2 3">
    <name type="scientific">Jeotgalibacillus campisalis</name>
    <dbReference type="NCBI Taxonomy" id="220754"/>
    <lineage>
        <taxon>Bacteria</taxon>
        <taxon>Bacillati</taxon>
        <taxon>Bacillota</taxon>
        <taxon>Bacilli</taxon>
        <taxon>Bacillales</taxon>
        <taxon>Caryophanaceae</taxon>
        <taxon>Jeotgalibacillus</taxon>
    </lineage>
</organism>
<gene>
    <name evidence="2" type="ORF">KR50_35980</name>
</gene>
<dbReference type="EMBL" id="JXRR01000022">
    <property type="protein sequence ID" value="KIL43195.1"/>
    <property type="molecule type" value="Genomic_DNA"/>
</dbReference>
<evidence type="ECO:0000313" key="2">
    <source>
        <dbReference type="EMBL" id="KIL43195.1"/>
    </source>
</evidence>
<evidence type="ECO:0000313" key="3">
    <source>
        <dbReference type="Proteomes" id="UP000031972"/>
    </source>
</evidence>
<dbReference type="Proteomes" id="UP000031972">
    <property type="component" value="Unassembled WGS sequence"/>
</dbReference>
<keyword evidence="1" id="KW-1133">Transmembrane helix</keyword>